<dbReference type="GO" id="GO:0004806">
    <property type="term" value="F:triacylglycerol lipase activity"/>
    <property type="evidence" value="ECO:0007669"/>
    <property type="project" value="TreeGrafter"/>
</dbReference>
<dbReference type="InterPro" id="IPR002168">
    <property type="entry name" value="Lipase_GDXG_HIS_AS"/>
</dbReference>
<dbReference type="AlphaFoldDB" id="A0A160VD51"/>
<dbReference type="PANTHER" id="PTHR48081">
    <property type="entry name" value="AB HYDROLASE SUPERFAMILY PROTEIN C4A8.06C"/>
    <property type="match status" value="1"/>
</dbReference>
<sequence>MPPSKELDTVLEMIRVRSAEVRKTTDDDRLSYERIMSVLPMDDDIETERVGVNGVPAEWIWAPESEDSRVILYLHGGGYLFGSARTHRVMLAHMARAAKARVLALDYRLAPELPFPAPVEDSVSAYQWLLAQGIAPEKMAFGGDSAGGGLVVAALVALRSVGEPMPAAGVCISAWADMESTGKSMTTNAEADPSVSKERLLKIAKVYLNGKDPKAPLASPVHADLTGLPPLLLQVGGIEVLLDDSTLLKSRAKAAGVPVEMEVWDDMPHVWHHYAPILPEARKAIGRIGEFVLQHTG</sequence>
<dbReference type="Pfam" id="PF07859">
    <property type="entry name" value="Abhydrolase_3"/>
    <property type="match status" value="1"/>
</dbReference>
<gene>
    <name evidence="4" type="ORF">MGWOODY_Clf721</name>
</gene>
<evidence type="ECO:0000313" key="4">
    <source>
        <dbReference type="EMBL" id="CUV03555.1"/>
    </source>
</evidence>
<name>A0A160VD51_9ZZZZ</name>
<dbReference type="Gene3D" id="3.40.50.1820">
    <property type="entry name" value="alpha/beta hydrolase"/>
    <property type="match status" value="1"/>
</dbReference>
<dbReference type="PANTHER" id="PTHR48081:SF30">
    <property type="entry name" value="ACETYL-HYDROLASE LIPR-RELATED"/>
    <property type="match status" value="1"/>
</dbReference>
<evidence type="ECO:0000259" key="3">
    <source>
        <dbReference type="Pfam" id="PF07859"/>
    </source>
</evidence>
<evidence type="ECO:0000256" key="1">
    <source>
        <dbReference type="ARBA" id="ARBA00010515"/>
    </source>
</evidence>
<dbReference type="PROSITE" id="PS01173">
    <property type="entry name" value="LIPASE_GDXG_HIS"/>
    <property type="match status" value="1"/>
</dbReference>
<organism evidence="4">
    <name type="scientific">hydrothermal vent metagenome</name>
    <dbReference type="NCBI Taxonomy" id="652676"/>
    <lineage>
        <taxon>unclassified sequences</taxon>
        <taxon>metagenomes</taxon>
        <taxon>ecological metagenomes</taxon>
    </lineage>
</organism>
<dbReference type="EMBL" id="FAXA01000435">
    <property type="protein sequence ID" value="CUV03555.1"/>
    <property type="molecule type" value="Genomic_DNA"/>
</dbReference>
<accession>A0A160VD51</accession>
<dbReference type="InterPro" id="IPR050300">
    <property type="entry name" value="GDXG_lipolytic_enzyme"/>
</dbReference>
<comment type="similarity">
    <text evidence="1">Belongs to the 'GDXG' lipolytic enzyme family.</text>
</comment>
<dbReference type="InterPro" id="IPR029058">
    <property type="entry name" value="AB_hydrolase_fold"/>
</dbReference>
<proteinExistence type="inferred from homology"/>
<keyword evidence="2 4" id="KW-0378">Hydrolase</keyword>
<evidence type="ECO:0000256" key="2">
    <source>
        <dbReference type="ARBA" id="ARBA00022801"/>
    </source>
</evidence>
<dbReference type="InterPro" id="IPR013094">
    <property type="entry name" value="AB_hydrolase_3"/>
</dbReference>
<reference evidence="4" key="1">
    <citation type="submission" date="2015-10" db="EMBL/GenBank/DDBJ databases">
        <authorList>
            <person name="Gilbert D.G."/>
        </authorList>
    </citation>
    <scope>NUCLEOTIDE SEQUENCE</scope>
</reference>
<dbReference type="SUPFAM" id="SSF53474">
    <property type="entry name" value="alpha/beta-Hydrolases"/>
    <property type="match status" value="1"/>
</dbReference>
<feature type="domain" description="Alpha/beta hydrolase fold-3" evidence="3">
    <location>
        <begin position="71"/>
        <end position="272"/>
    </location>
</feature>
<protein>
    <submittedName>
        <fullName evidence="4">6-hexanolactone hydrolase</fullName>
    </submittedName>
</protein>